<dbReference type="Proteomes" id="UP000823611">
    <property type="component" value="Unassembled WGS sequence"/>
</dbReference>
<name>A0A9D9H415_9FIRM</name>
<keyword evidence="1" id="KW-0472">Membrane</keyword>
<comment type="caution">
    <text evidence="2">The sequence shown here is derived from an EMBL/GenBank/DDBJ whole genome shotgun (WGS) entry which is preliminary data.</text>
</comment>
<dbReference type="EMBL" id="JADIMX010000030">
    <property type="protein sequence ID" value="MBO8433988.1"/>
    <property type="molecule type" value="Genomic_DNA"/>
</dbReference>
<keyword evidence="1" id="KW-0812">Transmembrane</keyword>
<dbReference type="AlphaFoldDB" id="A0A9D9H415"/>
<evidence type="ECO:0000313" key="3">
    <source>
        <dbReference type="Proteomes" id="UP000823611"/>
    </source>
</evidence>
<feature type="transmembrane region" description="Helical" evidence="1">
    <location>
        <begin position="28"/>
        <end position="46"/>
    </location>
</feature>
<evidence type="ECO:0000313" key="2">
    <source>
        <dbReference type="EMBL" id="MBO8433988.1"/>
    </source>
</evidence>
<gene>
    <name evidence="2" type="ORF">IAC55_01530</name>
</gene>
<feature type="non-terminal residue" evidence="2">
    <location>
        <position position="197"/>
    </location>
</feature>
<proteinExistence type="predicted"/>
<sequence>MKNYANNENLNDEMNEFSEKNFDRRIRFCIYSTVLVIVIFWAYLYLQIIRPQNIYLDAVRELDYGNYDVAEEMLLKIPHYENVDKIQEQMKYERFLIKCFSDAEYIFEDISNVRVNNVGFYFFEDTDDLYYCVVNYKEHMLDGSAKKGYLIFDGDSEYIGECYGDDISKLSDEDDRGMCEFIDKIKHYFSKTVVSVN</sequence>
<organism evidence="2 3">
    <name type="scientific">Candidatus Fimicola merdigallinarum</name>
    <dbReference type="NCBI Taxonomy" id="2840819"/>
    <lineage>
        <taxon>Bacteria</taxon>
        <taxon>Bacillati</taxon>
        <taxon>Bacillota</taxon>
        <taxon>Clostridia</taxon>
        <taxon>Lachnospirales</taxon>
        <taxon>Lachnospiraceae</taxon>
        <taxon>Lachnospiraceae incertae sedis</taxon>
        <taxon>Candidatus Fimicola</taxon>
    </lineage>
</organism>
<keyword evidence="1" id="KW-1133">Transmembrane helix</keyword>
<reference evidence="2" key="1">
    <citation type="submission" date="2020-10" db="EMBL/GenBank/DDBJ databases">
        <authorList>
            <person name="Gilroy R."/>
        </authorList>
    </citation>
    <scope>NUCLEOTIDE SEQUENCE</scope>
    <source>
        <strain evidence="2">F6-4510</strain>
    </source>
</reference>
<evidence type="ECO:0000256" key="1">
    <source>
        <dbReference type="SAM" id="Phobius"/>
    </source>
</evidence>
<protein>
    <submittedName>
        <fullName evidence="2">Uncharacterized protein</fullName>
    </submittedName>
</protein>
<reference evidence="2" key="2">
    <citation type="journal article" date="2021" name="PeerJ">
        <title>Extensive microbial diversity within the chicken gut microbiome revealed by metagenomics and culture.</title>
        <authorList>
            <person name="Gilroy R."/>
            <person name="Ravi A."/>
            <person name="Getino M."/>
            <person name="Pursley I."/>
            <person name="Horton D.L."/>
            <person name="Alikhan N.F."/>
            <person name="Baker D."/>
            <person name="Gharbi K."/>
            <person name="Hall N."/>
            <person name="Watson M."/>
            <person name="Adriaenssens E.M."/>
            <person name="Foster-Nyarko E."/>
            <person name="Jarju S."/>
            <person name="Secka A."/>
            <person name="Antonio M."/>
            <person name="Oren A."/>
            <person name="Chaudhuri R.R."/>
            <person name="La Ragione R."/>
            <person name="Hildebrand F."/>
            <person name="Pallen M.J."/>
        </authorList>
    </citation>
    <scope>NUCLEOTIDE SEQUENCE</scope>
    <source>
        <strain evidence="2">F6-4510</strain>
    </source>
</reference>
<accession>A0A9D9H415</accession>